<feature type="non-terminal residue" evidence="7">
    <location>
        <position position="1"/>
    </location>
</feature>
<keyword evidence="4 5" id="KW-0472">Membrane</keyword>
<evidence type="ECO:0000256" key="3">
    <source>
        <dbReference type="ARBA" id="ARBA00022989"/>
    </source>
</evidence>
<keyword evidence="2 5" id="KW-0812">Transmembrane</keyword>
<dbReference type="GO" id="GO:0015035">
    <property type="term" value="F:protein-disulfide reductase activity"/>
    <property type="evidence" value="ECO:0007669"/>
    <property type="project" value="TreeGrafter"/>
</dbReference>
<reference evidence="7" key="1">
    <citation type="submission" date="2018-05" db="EMBL/GenBank/DDBJ databases">
        <authorList>
            <person name="Lanie J.A."/>
            <person name="Ng W.-L."/>
            <person name="Kazmierczak K.M."/>
            <person name="Andrzejewski T.M."/>
            <person name="Davidsen T.M."/>
            <person name="Wayne K.J."/>
            <person name="Tettelin H."/>
            <person name="Glass J.I."/>
            <person name="Rusch D."/>
            <person name="Podicherti R."/>
            <person name="Tsui H.-C.T."/>
            <person name="Winkler M.E."/>
        </authorList>
    </citation>
    <scope>NUCLEOTIDE SEQUENCE</scope>
</reference>
<evidence type="ECO:0000259" key="6">
    <source>
        <dbReference type="Pfam" id="PF02683"/>
    </source>
</evidence>
<feature type="non-terminal residue" evidence="7">
    <location>
        <position position="309"/>
    </location>
</feature>
<gene>
    <name evidence="7" type="ORF">METZ01_LOCUS365049</name>
</gene>
<keyword evidence="3 5" id="KW-1133">Transmembrane helix</keyword>
<evidence type="ECO:0000256" key="5">
    <source>
        <dbReference type="SAM" id="Phobius"/>
    </source>
</evidence>
<dbReference type="GO" id="GO:0045454">
    <property type="term" value="P:cell redox homeostasis"/>
    <property type="evidence" value="ECO:0007669"/>
    <property type="project" value="TreeGrafter"/>
</dbReference>
<name>A0A382SRU0_9ZZZZ</name>
<dbReference type="PANTHER" id="PTHR32234">
    <property type="entry name" value="THIOL:DISULFIDE INTERCHANGE PROTEIN DSBD"/>
    <property type="match status" value="1"/>
</dbReference>
<evidence type="ECO:0000256" key="2">
    <source>
        <dbReference type="ARBA" id="ARBA00022692"/>
    </source>
</evidence>
<protein>
    <recommendedName>
        <fullName evidence="6">Cytochrome C biogenesis protein transmembrane domain-containing protein</fullName>
    </recommendedName>
</protein>
<comment type="subcellular location">
    <subcellularLocation>
        <location evidence="1">Membrane</location>
        <topology evidence="1">Multi-pass membrane protein</topology>
    </subcellularLocation>
</comment>
<accession>A0A382SRU0</accession>
<dbReference type="AlphaFoldDB" id="A0A382SRU0"/>
<dbReference type="PANTHER" id="PTHR32234:SF3">
    <property type="entry name" value="SUPPRESSION OF COPPER SENSITIVITY PROTEIN"/>
    <property type="match status" value="1"/>
</dbReference>
<feature type="transmembrane region" description="Helical" evidence="5">
    <location>
        <begin position="244"/>
        <end position="263"/>
    </location>
</feature>
<dbReference type="GO" id="GO:0016020">
    <property type="term" value="C:membrane"/>
    <property type="evidence" value="ECO:0007669"/>
    <property type="project" value="UniProtKB-SubCell"/>
</dbReference>
<proteinExistence type="predicted"/>
<evidence type="ECO:0000313" key="7">
    <source>
        <dbReference type="EMBL" id="SVD12195.1"/>
    </source>
</evidence>
<evidence type="ECO:0000256" key="4">
    <source>
        <dbReference type="ARBA" id="ARBA00023136"/>
    </source>
</evidence>
<sequence length="309" mass="34996">DLVIDLDVDYLVCKDVCIPKSETINFTLPVGRPQMTKDSNLIDQYLSKVPRSEEFTNIQVSSVKFYDDESKRLVIKAISDEAFIDPDVFLEFSSDFNSGPPKVSLENKYLSEYEFNLDESFNDITSHLPLVVTLVDGRRALEKRINFVETISSYPEETNIITILLFSLLGGLILNLMPCVFPVLSLKAIGLLQLGSSGKTIRKNFFNTAIGIWFSFFILAILVAALRSFGYMVGWGFQFQHPSFLVSMSAVLLIFCCNFWGLFQFSMPSFLQKINTNIFSFKNRNYQNSFSYNFFSGSLLTLLATPCTA</sequence>
<feature type="transmembrane region" description="Helical" evidence="5">
    <location>
        <begin position="160"/>
        <end position="184"/>
    </location>
</feature>
<feature type="domain" description="Cytochrome C biogenesis protein transmembrane" evidence="6">
    <location>
        <begin position="162"/>
        <end position="309"/>
    </location>
</feature>
<feature type="transmembrane region" description="Helical" evidence="5">
    <location>
        <begin position="205"/>
        <end position="224"/>
    </location>
</feature>
<dbReference type="Pfam" id="PF02683">
    <property type="entry name" value="DsbD_TM"/>
    <property type="match status" value="1"/>
</dbReference>
<dbReference type="InterPro" id="IPR003834">
    <property type="entry name" value="Cyt_c_assmbl_TM_dom"/>
</dbReference>
<dbReference type="GO" id="GO:0017004">
    <property type="term" value="P:cytochrome complex assembly"/>
    <property type="evidence" value="ECO:0007669"/>
    <property type="project" value="InterPro"/>
</dbReference>
<evidence type="ECO:0000256" key="1">
    <source>
        <dbReference type="ARBA" id="ARBA00004141"/>
    </source>
</evidence>
<dbReference type="EMBL" id="UINC01130858">
    <property type="protein sequence ID" value="SVD12195.1"/>
    <property type="molecule type" value="Genomic_DNA"/>
</dbReference>
<organism evidence="7">
    <name type="scientific">marine metagenome</name>
    <dbReference type="NCBI Taxonomy" id="408172"/>
    <lineage>
        <taxon>unclassified sequences</taxon>
        <taxon>metagenomes</taxon>
        <taxon>ecological metagenomes</taxon>
    </lineage>
</organism>